<dbReference type="InterPro" id="IPR051749">
    <property type="entry name" value="PINc/VapC_TA_RNase"/>
</dbReference>
<dbReference type="Pfam" id="PF01850">
    <property type="entry name" value="PIN"/>
    <property type="match status" value="1"/>
</dbReference>
<dbReference type="InterPro" id="IPR002716">
    <property type="entry name" value="PIN_dom"/>
</dbReference>
<keyword evidence="3" id="KW-0479">Metal-binding</keyword>
<proteinExistence type="predicted"/>
<keyword evidence="1" id="KW-1277">Toxin-antitoxin system</keyword>
<dbReference type="PANTHER" id="PTHR42740">
    <property type="entry name" value="RIBONUCLEASE VAPC3"/>
    <property type="match status" value="1"/>
</dbReference>
<dbReference type="AlphaFoldDB" id="A0A927AR54"/>
<evidence type="ECO:0000256" key="1">
    <source>
        <dbReference type="ARBA" id="ARBA00022649"/>
    </source>
</evidence>
<keyword evidence="5" id="KW-0460">Magnesium</keyword>
<dbReference type="GO" id="GO:0016787">
    <property type="term" value="F:hydrolase activity"/>
    <property type="evidence" value="ECO:0007669"/>
    <property type="project" value="UniProtKB-KW"/>
</dbReference>
<keyword evidence="4" id="KW-0378">Hydrolase</keyword>
<dbReference type="CDD" id="cd18764">
    <property type="entry name" value="PIN_MtVapC3-like"/>
    <property type="match status" value="1"/>
</dbReference>
<reference evidence="7" key="1">
    <citation type="submission" date="2020-09" db="EMBL/GenBank/DDBJ databases">
        <authorList>
            <person name="Kim M.K."/>
        </authorList>
    </citation>
    <scope>NUCLEOTIDE SEQUENCE</scope>
    <source>
        <strain evidence="7">BT702</strain>
    </source>
</reference>
<dbReference type="RefSeq" id="WP_190887598.1">
    <property type="nucleotide sequence ID" value="NZ_JACWZY010000010.1"/>
</dbReference>
<dbReference type="Proteomes" id="UP000598820">
    <property type="component" value="Unassembled WGS sequence"/>
</dbReference>
<name>A0A927AR54_9BACT</name>
<comment type="caution">
    <text evidence="7">The sequence shown here is derived from an EMBL/GenBank/DDBJ whole genome shotgun (WGS) entry which is preliminary data.</text>
</comment>
<evidence type="ECO:0000256" key="4">
    <source>
        <dbReference type="ARBA" id="ARBA00022801"/>
    </source>
</evidence>
<dbReference type="SUPFAM" id="SSF88723">
    <property type="entry name" value="PIN domain-like"/>
    <property type="match status" value="1"/>
</dbReference>
<dbReference type="Gene3D" id="3.40.50.1010">
    <property type="entry name" value="5'-nuclease"/>
    <property type="match status" value="1"/>
</dbReference>
<dbReference type="EMBL" id="JACWZY010000010">
    <property type="protein sequence ID" value="MBD2701741.1"/>
    <property type="molecule type" value="Genomic_DNA"/>
</dbReference>
<keyword evidence="2" id="KW-0540">Nuclease</keyword>
<evidence type="ECO:0000256" key="3">
    <source>
        <dbReference type="ARBA" id="ARBA00022723"/>
    </source>
</evidence>
<dbReference type="GO" id="GO:0046872">
    <property type="term" value="F:metal ion binding"/>
    <property type="evidence" value="ECO:0007669"/>
    <property type="project" value="UniProtKB-KW"/>
</dbReference>
<gene>
    <name evidence="7" type="ORF">IC229_13910</name>
</gene>
<feature type="domain" description="PIN" evidence="6">
    <location>
        <begin position="5"/>
        <end position="126"/>
    </location>
</feature>
<dbReference type="GO" id="GO:0004540">
    <property type="term" value="F:RNA nuclease activity"/>
    <property type="evidence" value="ECO:0007669"/>
    <property type="project" value="TreeGrafter"/>
</dbReference>
<evidence type="ECO:0000259" key="6">
    <source>
        <dbReference type="Pfam" id="PF01850"/>
    </source>
</evidence>
<evidence type="ECO:0000313" key="7">
    <source>
        <dbReference type="EMBL" id="MBD2701741.1"/>
    </source>
</evidence>
<dbReference type="PANTHER" id="PTHR42740:SF1">
    <property type="entry name" value="RIBONUCLEASE VAPC3"/>
    <property type="match status" value="1"/>
</dbReference>
<sequence length="135" mass="15703">MEPTLIDTSVWIDYIRQQDTTQVRLLKKYLYYSDLNIYVTSTIIQEVLQGVHEDSLFNQVKKNLLSLAFLKLDLVEAAIGAAELYRVLRKKGVTIRKPNDCLIAHYAIFYDMPILHRDADFDHIARFSALRIAKE</sequence>
<organism evidence="7 8">
    <name type="scientific">Spirosoma profusum</name>
    <dbReference type="NCBI Taxonomy" id="2771354"/>
    <lineage>
        <taxon>Bacteria</taxon>
        <taxon>Pseudomonadati</taxon>
        <taxon>Bacteroidota</taxon>
        <taxon>Cytophagia</taxon>
        <taxon>Cytophagales</taxon>
        <taxon>Cytophagaceae</taxon>
        <taxon>Spirosoma</taxon>
    </lineage>
</organism>
<evidence type="ECO:0000313" key="8">
    <source>
        <dbReference type="Proteomes" id="UP000598820"/>
    </source>
</evidence>
<dbReference type="InterPro" id="IPR029060">
    <property type="entry name" value="PIN-like_dom_sf"/>
</dbReference>
<evidence type="ECO:0000256" key="5">
    <source>
        <dbReference type="ARBA" id="ARBA00022842"/>
    </source>
</evidence>
<keyword evidence="8" id="KW-1185">Reference proteome</keyword>
<evidence type="ECO:0000256" key="2">
    <source>
        <dbReference type="ARBA" id="ARBA00022722"/>
    </source>
</evidence>
<accession>A0A927AR54</accession>
<protein>
    <submittedName>
        <fullName evidence="7">PIN domain nuclease</fullName>
    </submittedName>
</protein>